<organism evidence="3">
    <name type="scientific">Henneguya salminicola</name>
    <name type="common">Myxosporean</name>
    <dbReference type="NCBI Taxonomy" id="69463"/>
    <lineage>
        <taxon>Eukaryota</taxon>
        <taxon>Metazoa</taxon>
        <taxon>Cnidaria</taxon>
        <taxon>Myxozoa</taxon>
        <taxon>Myxosporea</taxon>
        <taxon>Bivalvulida</taxon>
        <taxon>Platysporina</taxon>
        <taxon>Myxobolidae</taxon>
        <taxon>Henneguya</taxon>
    </lineage>
</organism>
<dbReference type="InterPro" id="IPR041588">
    <property type="entry name" value="Integrase_H2C2"/>
</dbReference>
<sequence length="294" mass="34296">MGGHLSFDKLFSKIVKRFFWINMRDDVTKYCNSCLKCQEVNKIPKYNKAELASIPSSYPFQRLAMDCLGPLNRTRRGNSYIVVISDYFTKWTEAFATSNIEAGTVSRLLVDHYICRFGVPERIHTDQGSNFESRLFQNICQTLGISKTRTTPYYPQSDGMVERFNRTIVSMLSKCLEEEEDWDTILQKLMMCYRSSPHKTTGVSPYFAVFGREPSLPIDVIIKNDSENWENMDDYLEDIFQKQKKILKQIRDNSDKKFIEMKQYYNKSSHGSPYKPGDKVMYKNPHANSKFSKV</sequence>
<evidence type="ECO:0000256" key="1">
    <source>
        <dbReference type="SAM" id="MobiDB-lite"/>
    </source>
</evidence>
<dbReference type="Pfam" id="PF00665">
    <property type="entry name" value="rve"/>
    <property type="match status" value="1"/>
</dbReference>
<accession>A0A6G3MFZ0</accession>
<dbReference type="FunFam" id="3.30.420.10:FF:000032">
    <property type="entry name" value="Retrovirus-related Pol polyprotein from transposon 297-like Protein"/>
    <property type="match status" value="1"/>
</dbReference>
<reference evidence="3" key="1">
    <citation type="submission" date="2018-11" db="EMBL/GenBank/DDBJ databases">
        <title>Henneguya salminicola genome and transcriptome.</title>
        <authorList>
            <person name="Yahalomi D."/>
            <person name="Atkinson S.D."/>
            <person name="Neuhof M."/>
            <person name="Chang E.S."/>
            <person name="Philippe H."/>
            <person name="Cartwright P."/>
            <person name="Bartholomew J.L."/>
            <person name="Huchon D."/>
        </authorList>
    </citation>
    <scope>NUCLEOTIDE SEQUENCE</scope>
    <source>
        <strain evidence="3">Hz1</strain>
        <tissue evidence="3">Whole</tissue>
    </source>
</reference>
<dbReference type="SUPFAM" id="SSF53098">
    <property type="entry name" value="Ribonuclease H-like"/>
    <property type="match status" value="1"/>
</dbReference>
<dbReference type="InterPro" id="IPR012337">
    <property type="entry name" value="RNaseH-like_sf"/>
</dbReference>
<dbReference type="Gene3D" id="1.10.340.70">
    <property type="match status" value="1"/>
</dbReference>
<name>A0A6G3MFZ0_HENSL</name>
<feature type="region of interest" description="Disordered" evidence="1">
    <location>
        <begin position="267"/>
        <end position="294"/>
    </location>
</feature>
<dbReference type="PROSITE" id="PS50994">
    <property type="entry name" value="INTEGRASE"/>
    <property type="match status" value="1"/>
</dbReference>
<dbReference type="GO" id="GO:0003676">
    <property type="term" value="F:nucleic acid binding"/>
    <property type="evidence" value="ECO:0007669"/>
    <property type="project" value="InterPro"/>
</dbReference>
<protein>
    <submittedName>
        <fullName evidence="3">Retrovirus-related Pol polyprotein from transposon 412 (Trinotate prediction)</fullName>
    </submittedName>
</protein>
<dbReference type="Pfam" id="PF17921">
    <property type="entry name" value="Integrase_H2C2"/>
    <property type="match status" value="1"/>
</dbReference>
<feature type="domain" description="Integrase catalytic" evidence="2">
    <location>
        <begin position="55"/>
        <end position="213"/>
    </location>
</feature>
<proteinExistence type="predicted"/>
<dbReference type="Gene3D" id="3.30.420.10">
    <property type="entry name" value="Ribonuclease H-like superfamily/Ribonuclease H"/>
    <property type="match status" value="1"/>
</dbReference>
<dbReference type="AlphaFoldDB" id="A0A6G3MFZ0"/>
<dbReference type="GO" id="GO:0015074">
    <property type="term" value="P:DNA integration"/>
    <property type="evidence" value="ECO:0007669"/>
    <property type="project" value="InterPro"/>
</dbReference>
<dbReference type="EMBL" id="GHBP01001829">
    <property type="protein sequence ID" value="NDJ92894.1"/>
    <property type="molecule type" value="Transcribed_RNA"/>
</dbReference>
<dbReference type="PANTHER" id="PTHR37984:SF15">
    <property type="entry name" value="INTEGRASE CATALYTIC DOMAIN-CONTAINING PROTEIN"/>
    <property type="match status" value="1"/>
</dbReference>
<dbReference type="PANTHER" id="PTHR37984">
    <property type="entry name" value="PROTEIN CBG26694"/>
    <property type="match status" value="1"/>
</dbReference>
<evidence type="ECO:0000259" key="2">
    <source>
        <dbReference type="PROSITE" id="PS50994"/>
    </source>
</evidence>
<evidence type="ECO:0000313" key="3">
    <source>
        <dbReference type="EMBL" id="NDJ92894.1"/>
    </source>
</evidence>
<dbReference type="InterPro" id="IPR050951">
    <property type="entry name" value="Retrovirus_Pol_polyprotein"/>
</dbReference>
<dbReference type="InterPro" id="IPR036397">
    <property type="entry name" value="RNaseH_sf"/>
</dbReference>
<dbReference type="InterPro" id="IPR001584">
    <property type="entry name" value="Integrase_cat-core"/>
</dbReference>